<dbReference type="InterPro" id="IPR036864">
    <property type="entry name" value="Zn2-C6_fun-type_DNA-bd_sf"/>
</dbReference>
<dbReference type="Proteomes" id="UP000799770">
    <property type="component" value="Unassembled WGS sequence"/>
</dbReference>
<feature type="compositionally biased region" description="Polar residues" evidence="1">
    <location>
        <begin position="628"/>
        <end position="638"/>
    </location>
</feature>
<evidence type="ECO:0008006" key="4">
    <source>
        <dbReference type="Google" id="ProtNLM"/>
    </source>
</evidence>
<dbReference type="GO" id="GO:0008270">
    <property type="term" value="F:zinc ion binding"/>
    <property type="evidence" value="ECO:0007669"/>
    <property type="project" value="InterPro"/>
</dbReference>
<feature type="region of interest" description="Disordered" evidence="1">
    <location>
        <begin position="115"/>
        <end position="140"/>
    </location>
</feature>
<dbReference type="PANTHER" id="PTHR35392:SF2">
    <property type="entry name" value="ZN(II)2CYS6 TRANSCRIPTION FACTOR (EUROFUNG)"/>
    <property type="match status" value="1"/>
</dbReference>
<feature type="region of interest" description="Disordered" evidence="1">
    <location>
        <begin position="286"/>
        <end position="324"/>
    </location>
</feature>
<feature type="compositionally biased region" description="Polar residues" evidence="1">
    <location>
        <begin position="290"/>
        <end position="303"/>
    </location>
</feature>
<evidence type="ECO:0000313" key="3">
    <source>
        <dbReference type="Proteomes" id="UP000799770"/>
    </source>
</evidence>
<dbReference type="EMBL" id="ML977347">
    <property type="protein sequence ID" value="KAF2108531.1"/>
    <property type="molecule type" value="Genomic_DNA"/>
</dbReference>
<dbReference type="InterPro" id="IPR052973">
    <property type="entry name" value="Fungal_sec-metab_reg_TF"/>
</dbReference>
<proteinExistence type="predicted"/>
<keyword evidence="3" id="KW-1185">Reference proteome</keyword>
<sequence length="766" mass="85407">MGRKPNQLILEFFERGPKLEDASNRYQHTCKSCGEKFPKGRIDSLTNHLVKKCPAIAVRDRQRAILQFHELPDLPDSMAQIAAAPHNGQTLNLPFAPKQQMSALETLAEVSRQHLDLSGKRVPKNRRMSPPQLHTETSHGTLLDEFLIQDDRPDQPVGTMSQGMDASNAPALPSIYQFNGSLSHSPNSSPHLTSVPLSSSSSMMVPSLVMAASQANELMPFANGMTMEPELNMSNTGIADKFFHAQGQRQWSNMPQSSIDPLLHDHSQNQLLPKDDSLGKASHPRPIAMNPSNTQTHFTTDFSMNPKPQKPKVRGRFSDSRRKEVQEVRKRGACIRCRMLKKPCSGDMPCNTCVNVESARLWKQPCIRTRIAEIFNLYSAGLHGALAFHAVNQAKGQIRLDSIPGRIEATHFPDSGALAAFTPLKCQAQPVHGSDIDPDILASIPPNALEIIDTDEDVGGRLDSYIKKVAPAFFEAEESNFMRTTVRTALNIKSSNTDTLMHKVLELWNLTRIITSRSLDWHIFSNPSLAPSDLTNNVHENSIRTPITPINNSSSYELIKLQLMGAVEKIAANLARTVMNDVERRLLQRQQASPFETFLVTVILLACVERICWLFRAWEEQPQHSGLEANNATDSSTHGLPPATSDSDLEAALNAPDIPLPQFPTVARNPKWPFDKPPAYYSQQGERFSDILFMLLKMRGVPPKPLPRSEDGMLIMWGEEVDASVREWYEGIAITEAELARRREAPFEGATEREWELKFVGKIIAG</sequence>
<evidence type="ECO:0000256" key="1">
    <source>
        <dbReference type="SAM" id="MobiDB-lite"/>
    </source>
</evidence>
<feature type="region of interest" description="Disordered" evidence="1">
    <location>
        <begin position="627"/>
        <end position="648"/>
    </location>
</feature>
<accession>A0A6A5YQV7</accession>
<organism evidence="2 3">
    <name type="scientific">Lophiotrema nucula</name>
    <dbReference type="NCBI Taxonomy" id="690887"/>
    <lineage>
        <taxon>Eukaryota</taxon>
        <taxon>Fungi</taxon>
        <taxon>Dikarya</taxon>
        <taxon>Ascomycota</taxon>
        <taxon>Pezizomycotina</taxon>
        <taxon>Dothideomycetes</taxon>
        <taxon>Pleosporomycetidae</taxon>
        <taxon>Pleosporales</taxon>
        <taxon>Lophiotremataceae</taxon>
        <taxon>Lophiotrema</taxon>
    </lineage>
</organism>
<gene>
    <name evidence="2" type="ORF">BDV96DRAFT_260802</name>
</gene>
<dbReference type="GO" id="GO:0000981">
    <property type="term" value="F:DNA-binding transcription factor activity, RNA polymerase II-specific"/>
    <property type="evidence" value="ECO:0007669"/>
    <property type="project" value="InterPro"/>
</dbReference>
<name>A0A6A5YQV7_9PLEO</name>
<dbReference type="OrthoDB" id="5417895at2759"/>
<reference evidence="2" key="1">
    <citation type="journal article" date="2020" name="Stud. Mycol.">
        <title>101 Dothideomycetes genomes: a test case for predicting lifestyles and emergence of pathogens.</title>
        <authorList>
            <person name="Haridas S."/>
            <person name="Albert R."/>
            <person name="Binder M."/>
            <person name="Bloem J."/>
            <person name="Labutti K."/>
            <person name="Salamov A."/>
            <person name="Andreopoulos B."/>
            <person name="Baker S."/>
            <person name="Barry K."/>
            <person name="Bills G."/>
            <person name="Bluhm B."/>
            <person name="Cannon C."/>
            <person name="Castanera R."/>
            <person name="Culley D."/>
            <person name="Daum C."/>
            <person name="Ezra D."/>
            <person name="Gonzalez J."/>
            <person name="Henrissat B."/>
            <person name="Kuo A."/>
            <person name="Liang C."/>
            <person name="Lipzen A."/>
            <person name="Lutzoni F."/>
            <person name="Magnuson J."/>
            <person name="Mondo S."/>
            <person name="Nolan M."/>
            <person name="Ohm R."/>
            <person name="Pangilinan J."/>
            <person name="Park H.-J."/>
            <person name="Ramirez L."/>
            <person name="Alfaro M."/>
            <person name="Sun H."/>
            <person name="Tritt A."/>
            <person name="Yoshinaga Y."/>
            <person name="Zwiers L.-H."/>
            <person name="Turgeon B."/>
            <person name="Goodwin S."/>
            <person name="Spatafora J."/>
            <person name="Crous P."/>
            <person name="Grigoriev I."/>
        </authorList>
    </citation>
    <scope>NUCLEOTIDE SEQUENCE</scope>
    <source>
        <strain evidence="2">CBS 627.86</strain>
    </source>
</reference>
<dbReference type="AlphaFoldDB" id="A0A6A5YQV7"/>
<dbReference type="SUPFAM" id="SSF57701">
    <property type="entry name" value="Zn2/Cys6 DNA-binding domain"/>
    <property type="match status" value="1"/>
</dbReference>
<dbReference type="PANTHER" id="PTHR35392">
    <property type="entry name" value="ZN(II)2CYS6 TRANSCRIPTION FACTOR (EUROFUNG)-RELATED-RELATED"/>
    <property type="match status" value="1"/>
</dbReference>
<evidence type="ECO:0000313" key="2">
    <source>
        <dbReference type="EMBL" id="KAF2108531.1"/>
    </source>
</evidence>
<protein>
    <recommendedName>
        <fullName evidence="4">Zn(2)-C6 fungal-type domain-containing protein</fullName>
    </recommendedName>
</protein>